<dbReference type="PANTHER" id="PTHR30373:SF2">
    <property type="entry name" value="UPF0603 PROTEIN YGCG"/>
    <property type="match status" value="1"/>
</dbReference>
<dbReference type="PANTHER" id="PTHR30373">
    <property type="entry name" value="UPF0603 PROTEIN YGCG"/>
    <property type="match status" value="1"/>
</dbReference>
<evidence type="ECO:0000259" key="2">
    <source>
        <dbReference type="Pfam" id="PF04536"/>
    </source>
</evidence>
<dbReference type="Gene3D" id="3.10.310.50">
    <property type="match status" value="1"/>
</dbReference>
<name>A0A1N6IWE8_9BACT</name>
<dbReference type="STRING" id="536979.SAMN04488055_3408"/>
<dbReference type="Pfam" id="PF04536">
    <property type="entry name" value="TPM_phosphatase"/>
    <property type="match status" value="1"/>
</dbReference>
<dbReference type="EMBL" id="FSRA01000002">
    <property type="protein sequence ID" value="SIO36363.1"/>
    <property type="molecule type" value="Genomic_DNA"/>
</dbReference>
<keyword evidence="1" id="KW-1133">Transmembrane helix</keyword>
<feature type="transmembrane region" description="Helical" evidence="1">
    <location>
        <begin position="182"/>
        <end position="200"/>
    </location>
</feature>
<organism evidence="3 4">
    <name type="scientific">Chitinophaga niabensis</name>
    <dbReference type="NCBI Taxonomy" id="536979"/>
    <lineage>
        <taxon>Bacteria</taxon>
        <taxon>Pseudomonadati</taxon>
        <taxon>Bacteroidota</taxon>
        <taxon>Chitinophagia</taxon>
        <taxon>Chitinophagales</taxon>
        <taxon>Chitinophagaceae</taxon>
        <taxon>Chitinophaga</taxon>
    </lineage>
</organism>
<evidence type="ECO:0000313" key="3">
    <source>
        <dbReference type="EMBL" id="SIO36363.1"/>
    </source>
</evidence>
<evidence type="ECO:0000313" key="4">
    <source>
        <dbReference type="Proteomes" id="UP000185003"/>
    </source>
</evidence>
<evidence type="ECO:0000256" key="1">
    <source>
        <dbReference type="SAM" id="Phobius"/>
    </source>
</evidence>
<accession>A0A1N6IWE8</accession>
<proteinExistence type="predicted"/>
<gene>
    <name evidence="3" type="ORF">SAMN04488055_3408</name>
</gene>
<dbReference type="Proteomes" id="UP000185003">
    <property type="component" value="Unassembled WGS sequence"/>
</dbReference>
<keyword evidence="1" id="KW-0812">Transmembrane</keyword>
<dbReference type="InterPro" id="IPR007621">
    <property type="entry name" value="TPM_dom"/>
</dbReference>
<sequence>MIHKQQTMKFTRWLLLWGLILVGTSVFAQNISIPPKPNPPRLVNDYAGVLVKSEVDELERKLVAYNDSTSTEIAIVLVKSVGDYDIAEVTLKILRDWGIGSKKNNGVLIFAAINDRRVRIETGYGMEGAVPDAVAFGIIDKVIKPNFRAEHYYQGLDEAVDDIIAAAAGEYKGVPRSKRGPSGGNVIGVIIFILILVFIIGRGGGGGRGGGRVMSRRGDSIFGGILGGMIGSSLGGGGGFGGGGGGWSGGGGGGGFGGFGGGSGGGGGASGSW</sequence>
<reference evidence="3 4" key="1">
    <citation type="submission" date="2016-11" db="EMBL/GenBank/DDBJ databases">
        <authorList>
            <person name="Jaros S."/>
            <person name="Januszkiewicz K."/>
            <person name="Wedrychowicz H."/>
        </authorList>
    </citation>
    <scope>NUCLEOTIDE SEQUENCE [LARGE SCALE GENOMIC DNA]</scope>
    <source>
        <strain evidence="3 4">DSM 24787</strain>
    </source>
</reference>
<protein>
    <recommendedName>
        <fullName evidence="2">TPM domain-containing protein</fullName>
    </recommendedName>
</protein>
<keyword evidence="1" id="KW-0472">Membrane</keyword>
<dbReference type="AlphaFoldDB" id="A0A1N6IWE8"/>
<feature type="transmembrane region" description="Helical" evidence="1">
    <location>
        <begin position="221"/>
        <end position="240"/>
    </location>
</feature>
<feature type="domain" description="TPM" evidence="2">
    <location>
        <begin position="43"/>
        <end position="165"/>
    </location>
</feature>
<keyword evidence="4" id="KW-1185">Reference proteome</keyword>